<feature type="region of interest" description="Disordered" evidence="1">
    <location>
        <begin position="373"/>
        <end position="498"/>
    </location>
</feature>
<dbReference type="GO" id="GO:0001181">
    <property type="term" value="F:RNA polymerase I general transcription initiation factor activity"/>
    <property type="evidence" value="ECO:0007669"/>
    <property type="project" value="TreeGrafter"/>
</dbReference>
<feature type="compositionally biased region" description="Polar residues" evidence="1">
    <location>
        <begin position="711"/>
        <end position="730"/>
    </location>
</feature>
<dbReference type="SUPFAM" id="SSF46689">
    <property type="entry name" value="Homeodomain-like"/>
    <property type="match status" value="1"/>
</dbReference>
<feature type="compositionally biased region" description="Polar residues" evidence="1">
    <location>
        <begin position="23"/>
        <end position="33"/>
    </location>
</feature>
<keyword evidence="3" id="KW-1185">Reference proteome</keyword>
<feature type="compositionally biased region" description="Basic and acidic residues" evidence="1">
    <location>
        <begin position="480"/>
        <end position="492"/>
    </location>
</feature>
<feature type="compositionally biased region" description="Basic residues" evidence="1">
    <location>
        <begin position="744"/>
        <end position="753"/>
    </location>
</feature>
<dbReference type="EMBL" id="VCAU01000002">
    <property type="protein sequence ID" value="KAF9895022.1"/>
    <property type="molecule type" value="Genomic_DNA"/>
</dbReference>
<feature type="compositionally biased region" description="Basic and acidic residues" evidence="1">
    <location>
        <begin position="675"/>
        <end position="685"/>
    </location>
</feature>
<reference evidence="2" key="2">
    <citation type="submission" date="2020-02" db="EMBL/GenBank/DDBJ databases">
        <authorList>
            <person name="Gilchrist C.L.M."/>
            <person name="Chooi Y.-H."/>
        </authorList>
    </citation>
    <scope>NUCLEOTIDE SEQUENCE</scope>
    <source>
        <strain evidence="2">MST-FP2251</strain>
    </source>
</reference>
<dbReference type="GO" id="GO:0006361">
    <property type="term" value="P:transcription initiation at RNA polymerase I promoter"/>
    <property type="evidence" value="ECO:0007669"/>
    <property type="project" value="TreeGrafter"/>
</dbReference>
<proteinExistence type="predicted"/>
<dbReference type="GO" id="GO:0000182">
    <property type="term" value="F:rDNA binding"/>
    <property type="evidence" value="ECO:0007669"/>
    <property type="project" value="TreeGrafter"/>
</dbReference>
<protein>
    <recommendedName>
        <fullName evidence="4">Myb-like domain-containing protein</fullName>
    </recommendedName>
</protein>
<evidence type="ECO:0000256" key="1">
    <source>
        <dbReference type="SAM" id="MobiDB-lite"/>
    </source>
</evidence>
<name>A0AAD4D0D0_ASPNN</name>
<feature type="compositionally biased region" description="Low complexity" evidence="1">
    <location>
        <begin position="413"/>
        <end position="423"/>
    </location>
</feature>
<dbReference type="PANTHER" id="PTHR28079:SF1">
    <property type="entry name" value="RNA POLYMERASE I-SPECIFIC TRANSCRIPTION INITIATION FACTOR RRN5"/>
    <property type="match status" value="1"/>
</dbReference>
<feature type="compositionally biased region" description="Basic and acidic residues" evidence="1">
    <location>
        <begin position="446"/>
        <end position="466"/>
    </location>
</feature>
<feature type="compositionally biased region" description="Acidic residues" evidence="1">
    <location>
        <begin position="661"/>
        <end position="673"/>
    </location>
</feature>
<comment type="caution">
    <text evidence="2">The sequence shown here is derived from an EMBL/GenBank/DDBJ whole genome shotgun (WGS) entry which is preliminary data.</text>
</comment>
<evidence type="ECO:0000313" key="2">
    <source>
        <dbReference type="EMBL" id="KAF9895022.1"/>
    </source>
</evidence>
<dbReference type="InterPro" id="IPR039601">
    <property type="entry name" value="Rrn5"/>
</dbReference>
<feature type="compositionally biased region" description="Acidic residues" evidence="1">
    <location>
        <begin position="571"/>
        <end position="581"/>
    </location>
</feature>
<evidence type="ECO:0008006" key="4">
    <source>
        <dbReference type="Google" id="ProtNLM"/>
    </source>
</evidence>
<dbReference type="Proteomes" id="UP001194746">
    <property type="component" value="Unassembled WGS sequence"/>
</dbReference>
<dbReference type="GO" id="GO:0042790">
    <property type="term" value="P:nucleolar large rRNA transcription by RNA polymerase I"/>
    <property type="evidence" value="ECO:0007669"/>
    <property type="project" value="InterPro"/>
</dbReference>
<feature type="region of interest" description="Disordered" evidence="1">
    <location>
        <begin position="532"/>
        <end position="753"/>
    </location>
</feature>
<feature type="compositionally biased region" description="Acidic residues" evidence="1">
    <location>
        <begin position="639"/>
        <end position="652"/>
    </location>
</feature>
<dbReference type="PANTHER" id="PTHR28079">
    <property type="entry name" value="RNA POLYMERASE I-SPECIFIC TRANSCRIPTION INITIATION FACTOR RRN5"/>
    <property type="match status" value="1"/>
</dbReference>
<organism evidence="2 3">
    <name type="scientific">Aspergillus nanangensis</name>
    <dbReference type="NCBI Taxonomy" id="2582783"/>
    <lineage>
        <taxon>Eukaryota</taxon>
        <taxon>Fungi</taxon>
        <taxon>Dikarya</taxon>
        <taxon>Ascomycota</taxon>
        <taxon>Pezizomycotina</taxon>
        <taxon>Eurotiomycetes</taxon>
        <taxon>Eurotiomycetidae</taxon>
        <taxon>Eurotiales</taxon>
        <taxon>Aspergillaceae</taxon>
        <taxon>Aspergillus</taxon>
        <taxon>Aspergillus subgen. Circumdati</taxon>
    </lineage>
</organism>
<accession>A0AAD4D0D0</accession>
<reference evidence="2" key="1">
    <citation type="journal article" date="2019" name="Beilstein J. Org. Chem.">
        <title>Nanangenines: drimane sesquiterpenoids as the dominant metabolite cohort of a novel Australian fungus, Aspergillus nanangensis.</title>
        <authorList>
            <person name="Lacey H.J."/>
            <person name="Gilchrist C.L.M."/>
            <person name="Crombie A."/>
            <person name="Kalaitzis J.A."/>
            <person name="Vuong D."/>
            <person name="Rutledge P.J."/>
            <person name="Turner P."/>
            <person name="Pitt J.I."/>
            <person name="Lacey E."/>
            <person name="Chooi Y.H."/>
            <person name="Piggott A.M."/>
        </authorList>
    </citation>
    <scope>NUCLEOTIDE SEQUENCE</scope>
    <source>
        <strain evidence="2">MST-FP2251</strain>
    </source>
</reference>
<gene>
    <name evidence="2" type="ORF">FE257_004649</name>
</gene>
<feature type="region of interest" description="Disordered" evidence="1">
    <location>
        <begin position="1"/>
        <end position="35"/>
    </location>
</feature>
<evidence type="ECO:0000313" key="3">
    <source>
        <dbReference type="Proteomes" id="UP001194746"/>
    </source>
</evidence>
<feature type="compositionally biased region" description="Acidic residues" evidence="1">
    <location>
        <begin position="8"/>
        <end position="17"/>
    </location>
</feature>
<dbReference type="InterPro" id="IPR009057">
    <property type="entry name" value="Homeodomain-like_sf"/>
</dbReference>
<feature type="compositionally biased region" description="Acidic residues" evidence="1">
    <location>
        <begin position="591"/>
        <end position="632"/>
    </location>
</feature>
<dbReference type="AlphaFoldDB" id="A0AAD4D0D0"/>
<sequence length="753" mass="85141">MSSSSLYEPDEDDDTSDSDISIVNSNPPTTTQTRRYRKGLTRAEALDELYLSLPQPSIEAYTSLFAKFETDIITAPPTSKSRNWETTQHGAVIWTPREKETLLRTLDRTGNNGVREIARTIETKSELEVREFLRLLHRAVEHHHLRGLHAQGIILGDVPAAAETSKTGCEMLDEYGKLLSFAEKQSEDVAGHRKHHDFWIVDQEKAEEVDELLASPEDHSGTDSSIIHTARLLNLKRWVRLSERFFMNFGGPRLDDNWANVAFADEMPSVTVDAFADFYALTLSVTRRLVHSALFFAMSRLRNMRETGNPKAQIVRSRDVYAAVNVLNMKRNRVDYWVGLARRCSLDVADVRHRVGWKPIPLNHDEVEEILSGEMPFDSEPGTRSVSRRRSRSQTEEGIAGEYTDHASESESEPGSEGLMLSSPLVSSAADDGEAPPSDLSDASDGEDRHAEQVDQQASRRDERQLYHLLGRTAPASLDPDMKHEDEQEAKLGRPIGARKTKEDLVHWRDRTVYRSEWEEYGHEIFDFSQDISTDRRKRRRLTSYDVTDEETESVFGETHTEADQALEVGGEQEEEQQQEEEAAKATQVSEVEDEEIDEEEVEGEEMDEEEVKGEEMDEEEVKGEEIDEEEEAHLASEVENDDLEDGDDDADHADHHDNGYEEMDLDESDPELAPEPKENSDVESNKSFASQFDSEDSGHSPPPRGRKTKASNVNSQGIHDEQPPTSSSDDLPPGNPENQVVRRSGRFRRPSG</sequence>
<dbReference type="GO" id="GO:0000500">
    <property type="term" value="C:RNA polymerase I upstream activating factor complex"/>
    <property type="evidence" value="ECO:0007669"/>
    <property type="project" value="InterPro"/>
</dbReference>